<dbReference type="GO" id="GO:0016266">
    <property type="term" value="P:protein O-linked glycosylation via N-acetyl-galactosamine"/>
    <property type="evidence" value="ECO:0007669"/>
    <property type="project" value="TreeGrafter"/>
</dbReference>
<dbReference type="SUPFAM" id="SSF53448">
    <property type="entry name" value="Nucleotide-diphospho-sugar transferases"/>
    <property type="match status" value="1"/>
</dbReference>
<reference evidence="6" key="1">
    <citation type="journal article" date="2023" name="Science">
        <title>Genome structures resolve the early diversification of teleost fishes.</title>
        <authorList>
            <person name="Parey E."/>
            <person name="Louis A."/>
            <person name="Montfort J."/>
            <person name="Bouchez O."/>
            <person name="Roques C."/>
            <person name="Iampietro C."/>
            <person name="Lluch J."/>
            <person name="Castinel A."/>
            <person name="Donnadieu C."/>
            <person name="Desvignes T."/>
            <person name="Floi Bucao C."/>
            <person name="Jouanno E."/>
            <person name="Wen M."/>
            <person name="Mejri S."/>
            <person name="Dirks R."/>
            <person name="Jansen H."/>
            <person name="Henkel C."/>
            <person name="Chen W.J."/>
            <person name="Zahm M."/>
            <person name="Cabau C."/>
            <person name="Klopp C."/>
            <person name="Thompson A.W."/>
            <person name="Robinson-Rechavi M."/>
            <person name="Braasch I."/>
            <person name="Lecointre G."/>
            <person name="Bobe J."/>
            <person name="Postlethwait J.H."/>
            <person name="Berthelot C."/>
            <person name="Roest Crollius H."/>
            <person name="Guiguen Y."/>
        </authorList>
    </citation>
    <scope>NUCLEOTIDE SEQUENCE</scope>
    <source>
        <strain evidence="6">WJC10195</strain>
    </source>
</reference>
<dbReference type="EMBL" id="JAINUF010000003">
    <property type="protein sequence ID" value="KAJ8369580.1"/>
    <property type="molecule type" value="Genomic_DNA"/>
</dbReference>
<name>A0A9Q1FYJ2_SYNKA</name>
<evidence type="ECO:0000313" key="7">
    <source>
        <dbReference type="Proteomes" id="UP001152622"/>
    </source>
</evidence>
<keyword evidence="5" id="KW-0812">Transmembrane</keyword>
<evidence type="ECO:0000256" key="2">
    <source>
        <dbReference type="ARBA" id="ARBA00006351"/>
    </source>
</evidence>
<gene>
    <name evidence="6" type="ORF">SKAU_G00096080</name>
</gene>
<evidence type="ECO:0000256" key="1">
    <source>
        <dbReference type="ARBA" id="ARBA00004606"/>
    </source>
</evidence>
<keyword evidence="5" id="KW-0735">Signal-anchor</keyword>
<evidence type="ECO:0008006" key="8">
    <source>
        <dbReference type="Google" id="ProtNLM"/>
    </source>
</evidence>
<dbReference type="InterPro" id="IPR051993">
    <property type="entry name" value="Glycosyltransferase_8"/>
</dbReference>
<dbReference type="GO" id="GO:0035252">
    <property type="term" value="F:UDP-xylosyltransferase activity"/>
    <property type="evidence" value="ECO:0007669"/>
    <property type="project" value="TreeGrafter"/>
</dbReference>
<organism evidence="6 7">
    <name type="scientific">Synaphobranchus kaupii</name>
    <name type="common">Kaup's arrowtooth eel</name>
    <dbReference type="NCBI Taxonomy" id="118154"/>
    <lineage>
        <taxon>Eukaryota</taxon>
        <taxon>Metazoa</taxon>
        <taxon>Chordata</taxon>
        <taxon>Craniata</taxon>
        <taxon>Vertebrata</taxon>
        <taxon>Euteleostomi</taxon>
        <taxon>Actinopterygii</taxon>
        <taxon>Neopterygii</taxon>
        <taxon>Teleostei</taxon>
        <taxon>Anguilliformes</taxon>
        <taxon>Synaphobranchidae</taxon>
        <taxon>Synaphobranchus</taxon>
    </lineage>
</organism>
<keyword evidence="3" id="KW-0328">Glycosyltransferase</keyword>
<keyword evidence="7" id="KW-1185">Reference proteome</keyword>
<evidence type="ECO:0000313" key="6">
    <source>
        <dbReference type="EMBL" id="KAJ8369580.1"/>
    </source>
</evidence>
<comment type="subcellular location">
    <subcellularLocation>
        <location evidence="1">Membrane</location>
        <topology evidence="1">Single-pass type II membrane protein</topology>
    </subcellularLocation>
</comment>
<evidence type="ECO:0000256" key="3">
    <source>
        <dbReference type="ARBA" id="ARBA00022676"/>
    </source>
</evidence>
<evidence type="ECO:0000256" key="5">
    <source>
        <dbReference type="ARBA" id="ARBA00022968"/>
    </source>
</evidence>
<proteinExistence type="inferred from homology"/>
<accession>A0A9Q1FYJ2</accession>
<dbReference type="AlphaFoldDB" id="A0A9Q1FYJ2"/>
<sequence>MHLAVVVCGDRVDEAFTMLKSALLFSLKRIKFHIFTEHTLLKGWPRFVSTRFQYSIYPLTFSAENAEEWKNLFKPCAAQRLFLPVRPRHPVLHLCFNLITFPMSFICI</sequence>
<dbReference type="OrthoDB" id="8960290at2759"/>
<evidence type="ECO:0000256" key="4">
    <source>
        <dbReference type="ARBA" id="ARBA00022679"/>
    </source>
</evidence>
<comment type="similarity">
    <text evidence="2">Belongs to the glycosyltransferase 8 family.</text>
</comment>
<dbReference type="InterPro" id="IPR029044">
    <property type="entry name" value="Nucleotide-diphossugar_trans"/>
</dbReference>
<dbReference type="PANTHER" id="PTHR46012">
    <property type="entry name" value="IP22168P"/>
    <property type="match status" value="1"/>
</dbReference>
<comment type="caution">
    <text evidence="6">The sequence shown here is derived from an EMBL/GenBank/DDBJ whole genome shotgun (WGS) entry which is preliminary data.</text>
</comment>
<dbReference type="GO" id="GO:0016020">
    <property type="term" value="C:membrane"/>
    <property type="evidence" value="ECO:0007669"/>
    <property type="project" value="UniProtKB-SubCell"/>
</dbReference>
<dbReference type="Proteomes" id="UP001152622">
    <property type="component" value="Chromosome 3"/>
</dbReference>
<dbReference type="PANTHER" id="PTHR46012:SF1">
    <property type="entry name" value="GLUCOSIDE XYLOSYLTRANSFERASE 2"/>
    <property type="match status" value="1"/>
</dbReference>
<keyword evidence="4" id="KW-0808">Transferase</keyword>
<protein>
    <recommendedName>
        <fullName evidence="8">Glucoside xylosyltransferase 1</fullName>
    </recommendedName>
</protein>